<gene>
    <name evidence="4" type="ORF">DA01_02320</name>
</gene>
<evidence type="ECO:0000313" key="5">
    <source>
        <dbReference type="Proteomes" id="UP000053577"/>
    </source>
</evidence>
<proteinExistence type="predicted"/>
<dbReference type="Pfam" id="PF01833">
    <property type="entry name" value="TIG"/>
    <property type="match status" value="1"/>
</dbReference>
<keyword evidence="2" id="KW-0732">Signal</keyword>
<dbReference type="Gene3D" id="2.60.40.10">
    <property type="entry name" value="Immunoglobulins"/>
    <property type="match status" value="2"/>
</dbReference>
<dbReference type="PATRIC" id="fig|61435.5.peg.470"/>
<name>A0A0V8M4X7_9CHLR</name>
<dbReference type="InterPro" id="IPR002909">
    <property type="entry name" value="IPT_dom"/>
</dbReference>
<dbReference type="OrthoDB" id="161033at2"/>
<accession>A0A0V8M4X7</accession>
<feature type="chain" id="PRO_5006894141" description="IPT/TIG domain-containing protein" evidence="2">
    <location>
        <begin position="31"/>
        <end position="590"/>
    </location>
</feature>
<dbReference type="AlphaFoldDB" id="A0A0V8M4X7"/>
<keyword evidence="1" id="KW-0812">Transmembrane</keyword>
<feature type="domain" description="IPT/TIG" evidence="3">
    <location>
        <begin position="374"/>
        <end position="444"/>
    </location>
</feature>
<dbReference type="Proteomes" id="UP000053577">
    <property type="component" value="Unassembled WGS sequence"/>
</dbReference>
<feature type="signal peptide" evidence="2">
    <location>
        <begin position="1"/>
        <end position="30"/>
    </location>
</feature>
<sequence>MKHKFLLRVLGVFSTLALLIAALPLAPVSAATLTLSPTSGPAGSMVSVTGTSVASSGSLVYILFNGANVATATVGGSGVVSGTFTVPTNLTRGTYTVSFLFTGGDSAASQAFTITPSITLASGTGYVGDSVAVTGSGFTPSTTVNFYLSGSTTPFATTSSSSTGTISTTITIPAAKKGTLSITANDGGATGTAPVNFIINPKITLSSSSPGVGDSITITGTGFYDGAVQIAIDSGAAVNAGVSVGSNGSFTATYEIPALTRGSHTLKVNDAWNNNAQVTFDIAQKITLTPNTGNVGTSVTVRGSGFNTTGTITLTYFGQSVTVTLSNGTFTTTFVIPGVQAGAYTISATDGSVTSTATLTVTTNITMSPTNNASTPGNVGQEITINGSGLKANDTVLVTFDSAQVTITPSPIVDSNGDFSLKFNVPATTAGPHTITVISGTTSKTFTFFVEGTAPATPAPLTPEMGLKAKQPVVFDWDDVTDPSGVTYVLEIAADQNFTNMLYQIKDLTESGYTMTDAQKLESVSSDSPYWWRVKAVDGAGNASAYTGAGSFTVGFSLDLPTWATYVLIGIGGLLLLALGFWLGRRNADY</sequence>
<dbReference type="InterPro" id="IPR013783">
    <property type="entry name" value="Ig-like_fold"/>
</dbReference>
<organism evidence="4 5">
    <name type="scientific">Dehalococcoides mccartyi</name>
    <dbReference type="NCBI Taxonomy" id="61435"/>
    <lineage>
        <taxon>Bacteria</taxon>
        <taxon>Bacillati</taxon>
        <taxon>Chloroflexota</taxon>
        <taxon>Dehalococcoidia</taxon>
        <taxon>Dehalococcoidales</taxon>
        <taxon>Dehalococcoidaceae</taxon>
        <taxon>Dehalococcoides</taxon>
    </lineage>
</organism>
<evidence type="ECO:0000259" key="3">
    <source>
        <dbReference type="Pfam" id="PF01833"/>
    </source>
</evidence>
<evidence type="ECO:0000256" key="1">
    <source>
        <dbReference type="SAM" id="Phobius"/>
    </source>
</evidence>
<dbReference type="RefSeq" id="WP_058292241.1">
    <property type="nucleotide sequence ID" value="NZ_JGYD01000010.1"/>
</dbReference>
<comment type="caution">
    <text evidence="4">The sequence shown here is derived from an EMBL/GenBank/DDBJ whole genome shotgun (WGS) entry which is preliminary data.</text>
</comment>
<keyword evidence="1" id="KW-0472">Membrane</keyword>
<evidence type="ECO:0000313" key="4">
    <source>
        <dbReference type="EMBL" id="KSV18830.1"/>
    </source>
</evidence>
<protein>
    <recommendedName>
        <fullName evidence="3">IPT/TIG domain-containing protein</fullName>
    </recommendedName>
</protein>
<feature type="transmembrane region" description="Helical" evidence="1">
    <location>
        <begin position="563"/>
        <end position="584"/>
    </location>
</feature>
<reference evidence="4 5" key="1">
    <citation type="journal article" date="2015" name="Sci. Rep.">
        <title>A comparative genomics and reductive dehalogenase gene transcription study of two chloroethene-respiring bacteria, Dehalococcoides mccartyi strains MB and 11a.</title>
        <authorList>
            <person name="Low A."/>
            <person name="Shen Z."/>
            <person name="Cheng D."/>
            <person name="Rogers M.J."/>
            <person name="Lee P.K."/>
            <person name="He J."/>
        </authorList>
    </citation>
    <scope>NUCLEOTIDE SEQUENCE [LARGE SCALE GENOMIC DNA]</scope>
    <source>
        <strain evidence="4 5">MB</strain>
    </source>
</reference>
<dbReference type="EMBL" id="JGYD01000010">
    <property type="protein sequence ID" value="KSV18830.1"/>
    <property type="molecule type" value="Genomic_DNA"/>
</dbReference>
<evidence type="ECO:0000256" key="2">
    <source>
        <dbReference type="SAM" id="SignalP"/>
    </source>
</evidence>
<keyword evidence="1" id="KW-1133">Transmembrane helix</keyword>